<dbReference type="InterPro" id="IPR035906">
    <property type="entry name" value="MetI-like_sf"/>
</dbReference>
<dbReference type="CDD" id="cd06261">
    <property type="entry name" value="TM_PBP2"/>
    <property type="match status" value="1"/>
</dbReference>
<feature type="transmembrane region" description="Helical" evidence="7">
    <location>
        <begin position="115"/>
        <end position="138"/>
    </location>
</feature>
<dbReference type="PROSITE" id="PS50928">
    <property type="entry name" value="ABC_TM1"/>
    <property type="match status" value="1"/>
</dbReference>
<evidence type="ECO:0000259" key="8">
    <source>
        <dbReference type="PROSITE" id="PS50928"/>
    </source>
</evidence>
<dbReference type="InterPro" id="IPR025966">
    <property type="entry name" value="OppC_N"/>
</dbReference>
<dbReference type="AlphaFoldDB" id="A0A562BSU2"/>
<accession>A0A562BSU2</accession>
<keyword evidence="4 7" id="KW-0812">Transmembrane</keyword>
<feature type="transmembrane region" description="Helical" evidence="7">
    <location>
        <begin position="50"/>
        <end position="72"/>
    </location>
</feature>
<dbReference type="GO" id="GO:0005886">
    <property type="term" value="C:plasma membrane"/>
    <property type="evidence" value="ECO:0007669"/>
    <property type="project" value="UniProtKB-SubCell"/>
</dbReference>
<evidence type="ECO:0000256" key="3">
    <source>
        <dbReference type="ARBA" id="ARBA00022475"/>
    </source>
</evidence>
<dbReference type="Pfam" id="PF00528">
    <property type="entry name" value="BPD_transp_1"/>
    <property type="match status" value="1"/>
</dbReference>
<reference evidence="9 10" key="1">
    <citation type="submission" date="2019-07" db="EMBL/GenBank/DDBJ databases">
        <title>Genome sequencing of lignin-degrading bacterial isolates.</title>
        <authorList>
            <person name="Gladden J."/>
        </authorList>
    </citation>
    <scope>NUCLEOTIDE SEQUENCE [LARGE SCALE GENOMIC DNA]</scope>
    <source>
        <strain evidence="9 10">J11</strain>
    </source>
</reference>
<feature type="transmembrane region" description="Helical" evidence="7">
    <location>
        <begin position="150"/>
        <end position="170"/>
    </location>
</feature>
<evidence type="ECO:0000256" key="6">
    <source>
        <dbReference type="ARBA" id="ARBA00023136"/>
    </source>
</evidence>
<dbReference type="Pfam" id="PF12911">
    <property type="entry name" value="OppC_N"/>
    <property type="match status" value="1"/>
</dbReference>
<proteinExistence type="inferred from homology"/>
<comment type="similarity">
    <text evidence="7">Belongs to the binding-protein-dependent transport system permease family.</text>
</comment>
<evidence type="ECO:0000313" key="10">
    <source>
        <dbReference type="Proteomes" id="UP000318141"/>
    </source>
</evidence>
<feature type="domain" description="ABC transmembrane type-1" evidence="8">
    <location>
        <begin position="111"/>
        <end position="299"/>
    </location>
</feature>
<dbReference type="OrthoDB" id="9783218at2"/>
<evidence type="ECO:0000256" key="4">
    <source>
        <dbReference type="ARBA" id="ARBA00022692"/>
    </source>
</evidence>
<evidence type="ECO:0000256" key="7">
    <source>
        <dbReference type="RuleBase" id="RU363032"/>
    </source>
</evidence>
<comment type="caution">
    <text evidence="9">The sequence shown here is derived from an EMBL/GenBank/DDBJ whole genome shotgun (WGS) entry which is preliminary data.</text>
</comment>
<feature type="transmembrane region" description="Helical" evidence="7">
    <location>
        <begin position="232"/>
        <end position="253"/>
    </location>
</feature>
<protein>
    <submittedName>
        <fullName evidence="9">Peptide/nickel transport system permease protein</fullName>
    </submittedName>
</protein>
<keyword evidence="2 7" id="KW-0813">Transport</keyword>
<dbReference type="InterPro" id="IPR000515">
    <property type="entry name" value="MetI-like"/>
</dbReference>
<evidence type="ECO:0000256" key="1">
    <source>
        <dbReference type="ARBA" id="ARBA00004651"/>
    </source>
</evidence>
<keyword evidence="10" id="KW-1185">Reference proteome</keyword>
<dbReference type="PANTHER" id="PTHR43386:SF1">
    <property type="entry name" value="D,D-DIPEPTIDE TRANSPORT SYSTEM PERMEASE PROTEIN DDPC-RELATED"/>
    <property type="match status" value="1"/>
</dbReference>
<feature type="transmembrane region" description="Helical" evidence="7">
    <location>
        <begin position="273"/>
        <end position="299"/>
    </location>
</feature>
<keyword evidence="6 7" id="KW-0472">Membrane</keyword>
<sequence length="313" mass="32528">MSQPSSLAEPGVPAAAAELAAASAAGATPAAHAPPGPAREAWRMFLRSRAAVAGTVLLSLILLVALFGPVLYEADPFAIVAAPQTAPGDADALLGTDQLGRDVLTGLIYGGRASLAVGVVAALLSVCIGLTAGALAGYYGGLVDEALTRVMEFFQVLPALLFAMVLVTLFSPSLTTISLAIGLTTWTATARLARAEFMRFRDLDFVRAERSIGAGNARIVWRVILPNALPPLVVSATMAIGSAILFEAGLSFLGLGDPNRMSWGLMIGSARPYLLTCWWAVVFPGLAIFASVLSVSLIGDGLNDALNPRLRER</sequence>
<dbReference type="Proteomes" id="UP000318141">
    <property type="component" value="Unassembled WGS sequence"/>
</dbReference>
<dbReference type="EMBL" id="VLJN01000005">
    <property type="protein sequence ID" value="TWG88338.1"/>
    <property type="molecule type" value="Genomic_DNA"/>
</dbReference>
<name>A0A562BSU2_9BURK</name>
<evidence type="ECO:0000313" key="9">
    <source>
        <dbReference type="EMBL" id="TWG88338.1"/>
    </source>
</evidence>
<dbReference type="SUPFAM" id="SSF161098">
    <property type="entry name" value="MetI-like"/>
    <property type="match status" value="1"/>
</dbReference>
<evidence type="ECO:0000256" key="5">
    <source>
        <dbReference type="ARBA" id="ARBA00022989"/>
    </source>
</evidence>
<keyword evidence="5 7" id="KW-1133">Transmembrane helix</keyword>
<dbReference type="GO" id="GO:0055085">
    <property type="term" value="P:transmembrane transport"/>
    <property type="evidence" value="ECO:0007669"/>
    <property type="project" value="InterPro"/>
</dbReference>
<dbReference type="Gene3D" id="1.10.3720.10">
    <property type="entry name" value="MetI-like"/>
    <property type="match status" value="1"/>
</dbReference>
<keyword evidence="3" id="KW-1003">Cell membrane</keyword>
<comment type="subcellular location">
    <subcellularLocation>
        <location evidence="1 7">Cell membrane</location>
        <topology evidence="1 7">Multi-pass membrane protein</topology>
    </subcellularLocation>
</comment>
<dbReference type="InterPro" id="IPR050366">
    <property type="entry name" value="BP-dependent_transpt_permease"/>
</dbReference>
<organism evidence="9 10">
    <name type="scientific">Cupriavidus gilardii J11</name>
    <dbReference type="NCBI Taxonomy" id="936133"/>
    <lineage>
        <taxon>Bacteria</taxon>
        <taxon>Pseudomonadati</taxon>
        <taxon>Pseudomonadota</taxon>
        <taxon>Betaproteobacteria</taxon>
        <taxon>Burkholderiales</taxon>
        <taxon>Burkholderiaceae</taxon>
        <taxon>Cupriavidus</taxon>
    </lineage>
</organism>
<dbReference type="PANTHER" id="PTHR43386">
    <property type="entry name" value="OLIGOPEPTIDE TRANSPORT SYSTEM PERMEASE PROTEIN APPC"/>
    <property type="match status" value="1"/>
</dbReference>
<evidence type="ECO:0000256" key="2">
    <source>
        <dbReference type="ARBA" id="ARBA00022448"/>
    </source>
</evidence>
<gene>
    <name evidence="9" type="ORF">L602_001300000950</name>
</gene>